<evidence type="ECO:0008006" key="4">
    <source>
        <dbReference type="Google" id="ProtNLM"/>
    </source>
</evidence>
<dbReference type="EMBL" id="JARQZJ010000002">
    <property type="protein sequence ID" value="KAK9870044.1"/>
    <property type="molecule type" value="Genomic_DNA"/>
</dbReference>
<evidence type="ECO:0000313" key="3">
    <source>
        <dbReference type="Proteomes" id="UP001431783"/>
    </source>
</evidence>
<reference evidence="2 3" key="1">
    <citation type="submission" date="2023-03" db="EMBL/GenBank/DDBJ databases">
        <title>Genome insight into feeding habits of ladybird beetles.</title>
        <authorList>
            <person name="Li H.-S."/>
            <person name="Huang Y.-H."/>
            <person name="Pang H."/>
        </authorList>
    </citation>
    <scope>NUCLEOTIDE SEQUENCE [LARGE SCALE GENOMIC DNA]</scope>
    <source>
        <strain evidence="2">SYSU_2023b</strain>
        <tissue evidence="2">Whole body</tissue>
    </source>
</reference>
<comment type="caution">
    <text evidence="2">The sequence shown here is derived from an EMBL/GenBank/DDBJ whole genome shotgun (WGS) entry which is preliminary data.</text>
</comment>
<gene>
    <name evidence="2" type="ORF">WA026_006139</name>
</gene>
<name>A0AAW1TSB7_9CUCU</name>
<feature type="region of interest" description="Disordered" evidence="1">
    <location>
        <begin position="129"/>
        <end position="173"/>
    </location>
</feature>
<sequence length="189" mass="22413">MNDDEYDENDSNSKYSHEQKIVAAVWVHEKEYNNQTWKDIHKNFMIRFNTKPPNRSTLLNWEKKLFQLGNVDDKEKSGRPLSRLMHVPYVKASLEESPRLSLRERSKILGLPRTTLLKIIREDLKMEFEPEQDEDEQPSFNKKHAPYTAGQWKKREETVVKEDEEGPNDIMRTLEHNHGYIPIVETFSS</sequence>
<dbReference type="AlphaFoldDB" id="A0AAW1TSB7"/>
<evidence type="ECO:0000256" key="1">
    <source>
        <dbReference type="SAM" id="MobiDB-lite"/>
    </source>
</evidence>
<keyword evidence="3" id="KW-1185">Reference proteome</keyword>
<dbReference type="Proteomes" id="UP001431783">
    <property type="component" value="Unassembled WGS sequence"/>
</dbReference>
<protein>
    <recommendedName>
        <fullName evidence="4">DUF4817 domain-containing protein</fullName>
    </recommendedName>
</protein>
<organism evidence="2 3">
    <name type="scientific">Henosepilachna vigintioctopunctata</name>
    <dbReference type="NCBI Taxonomy" id="420089"/>
    <lineage>
        <taxon>Eukaryota</taxon>
        <taxon>Metazoa</taxon>
        <taxon>Ecdysozoa</taxon>
        <taxon>Arthropoda</taxon>
        <taxon>Hexapoda</taxon>
        <taxon>Insecta</taxon>
        <taxon>Pterygota</taxon>
        <taxon>Neoptera</taxon>
        <taxon>Endopterygota</taxon>
        <taxon>Coleoptera</taxon>
        <taxon>Polyphaga</taxon>
        <taxon>Cucujiformia</taxon>
        <taxon>Coccinelloidea</taxon>
        <taxon>Coccinellidae</taxon>
        <taxon>Epilachninae</taxon>
        <taxon>Epilachnini</taxon>
        <taxon>Henosepilachna</taxon>
    </lineage>
</organism>
<proteinExistence type="predicted"/>
<accession>A0AAW1TSB7</accession>
<evidence type="ECO:0000313" key="2">
    <source>
        <dbReference type="EMBL" id="KAK9870044.1"/>
    </source>
</evidence>